<comment type="caution">
    <text evidence="1">The sequence shown here is derived from an EMBL/GenBank/DDBJ whole genome shotgun (WGS) entry which is preliminary data.</text>
</comment>
<reference evidence="1 2" key="1">
    <citation type="journal article" date="2018" name="Sci. Rep.">
        <title>Genomic signatures of local adaptation to the degree of environmental predictability in rotifers.</title>
        <authorList>
            <person name="Franch-Gras L."/>
            <person name="Hahn C."/>
            <person name="Garcia-Roger E.M."/>
            <person name="Carmona M.J."/>
            <person name="Serra M."/>
            <person name="Gomez A."/>
        </authorList>
    </citation>
    <scope>NUCLEOTIDE SEQUENCE [LARGE SCALE GENOMIC DNA]</scope>
    <source>
        <strain evidence="1">HYR1</strain>
    </source>
</reference>
<accession>A0A3M7SIP7</accession>
<dbReference type="InterPro" id="IPR036397">
    <property type="entry name" value="RNaseH_sf"/>
</dbReference>
<protein>
    <submittedName>
        <fullName evidence="1">Uncharacterized protein</fullName>
    </submittedName>
</protein>
<organism evidence="1 2">
    <name type="scientific">Brachionus plicatilis</name>
    <name type="common">Marine rotifer</name>
    <name type="synonym">Brachionus muelleri</name>
    <dbReference type="NCBI Taxonomy" id="10195"/>
    <lineage>
        <taxon>Eukaryota</taxon>
        <taxon>Metazoa</taxon>
        <taxon>Spiralia</taxon>
        <taxon>Gnathifera</taxon>
        <taxon>Rotifera</taxon>
        <taxon>Eurotatoria</taxon>
        <taxon>Monogononta</taxon>
        <taxon>Pseudotrocha</taxon>
        <taxon>Ploima</taxon>
        <taxon>Brachionidae</taxon>
        <taxon>Brachionus</taxon>
    </lineage>
</organism>
<dbReference type="AlphaFoldDB" id="A0A3M7SIP7"/>
<evidence type="ECO:0000313" key="1">
    <source>
        <dbReference type="EMBL" id="RNA35653.1"/>
    </source>
</evidence>
<dbReference type="EMBL" id="REGN01001305">
    <property type="protein sequence ID" value="RNA35653.1"/>
    <property type="molecule type" value="Genomic_DNA"/>
</dbReference>
<evidence type="ECO:0000313" key="2">
    <source>
        <dbReference type="Proteomes" id="UP000276133"/>
    </source>
</evidence>
<gene>
    <name evidence="1" type="ORF">BpHYR1_004660</name>
</gene>
<dbReference type="GO" id="GO:0003676">
    <property type="term" value="F:nucleic acid binding"/>
    <property type="evidence" value="ECO:0007669"/>
    <property type="project" value="InterPro"/>
</dbReference>
<name>A0A3M7SIP7_BRAPC</name>
<dbReference type="OrthoDB" id="7273888at2759"/>
<keyword evidence="2" id="KW-1185">Reference proteome</keyword>
<dbReference type="Proteomes" id="UP000276133">
    <property type="component" value="Unassembled WGS sequence"/>
</dbReference>
<sequence>MRIKKNKSRSYIEEWDSALRRLMRVAYNIFIKYGFLYDFYAEVLSDKQKNNDSEEVLRGSFRMHLTAIEKKYVLTKFLCIKFINSSIYIHECMNKHLLPFTHEYDQDLDYVFWPDLASILYSILSTTWMNENEYIKLLIQVWNIFILFLNDISSVKSPSKTLSLSLVEMVWSELLKSHKPQYLKIINCANLDGSKFRDPKPHRQNYKELH</sequence>
<proteinExistence type="predicted"/>
<dbReference type="Gene3D" id="3.30.420.10">
    <property type="entry name" value="Ribonuclease H-like superfamily/Ribonuclease H"/>
    <property type="match status" value="1"/>
</dbReference>